<comment type="similarity">
    <text evidence="5">Belongs to the SAT4 family.</text>
</comment>
<dbReference type="OrthoDB" id="5331848at2759"/>
<evidence type="ECO:0000256" key="7">
    <source>
        <dbReference type="SAM" id="Phobius"/>
    </source>
</evidence>
<name>A0A6A5YTS8_9PLEO</name>
<feature type="transmembrane region" description="Helical" evidence="7">
    <location>
        <begin position="25"/>
        <end position="43"/>
    </location>
</feature>
<evidence type="ECO:0000313" key="9">
    <source>
        <dbReference type="EMBL" id="KAF2110599.1"/>
    </source>
</evidence>
<dbReference type="PANTHER" id="PTHR33048:SF155">
    <property type="entry name" value="INTEGRAL MEMBRANE PROTEIN"/>
    <property type="match status" value="1"/>
</dbReference>
<keyword evidence="10" id="KW-1185">Reference proteome</keyword>
<dbReference type="Proteomes" id="UP000799770">
    <property type="component" value="Unassembled WGS sequence"/>
</dbReference>
<dbReference type="PANTHER" id="PTHR33048">
    <property type="entry name" value="PTH11-LIKE INTEGRAL MEMBRANE PROTEIN (AFU_ORTHOLOGUE AFUA_5G11245)"/>
    <property type="match status" value="1"/>
</dbReference>
<sequence length="384" mass="41947">MSATPKVGVPPADGDVTVGPVLNGVMWLFATLATCALIFRSYVRVGILRHVGWDDALLGTSLVLLYIQCAFVSVAVHHGSGRHQYYIIVNDPNNIANVVNWQKYSIPIALIGGSLPKLAVTYMLIKILSLSKLSIAWLWSINVLLLGLAIATSVTSFVAGLPTTADSNLTIGVCWNTVLERVVSGTAISQGAFSAFVDVSLALFPVTTIWHLQLARRKKVAICFLMGLGCFAGVASIIRIVSLNRLKTHCDFTWEAWRVVMWIGIETSVVIICACIPSLRPLFHRKVRSASSPKPPVRTGFFSWHRKRRTHTSNSFGLEPRLSKMLQSTRTRTEVGFSGDEAESQVSFGREINVMTAITVEREECPSTRNVSAESSEGEQAGNS</sequence>
<dbReference type="InterPro" id="IPR049326">
    <property type="entry name" value="Rhodopsin_dom_fungi"/>
</dbReference>
<feature type="transmembrane region" description="Helical" evidence="7">
    <location>
        <begin position="55"/>
        <end position="76"/>
    </location>
</feature>
<feature type="transmembrane region" description="Helical" evidence="7">
    <location>
        <begin position="104"/>
        <end position="125"/>
    </location>
</feature>
<dbReference type="EMBL" id="ML977337">
    <property type="protein sequence ID" value="KAF2110599.1"/>
    <property type="molecule type" value="Genomic_DNA"/>
</dbReference>
<evidence type="ECO:0000256" key="4">
    <source>
        <dbReference type="ARBA" id="ARBA00023136"/>
    </source>
</evidence>
<feature type="transmembrane region" description="Helical" evidence="7">
    <location>
        <begin position="261"/>
        <end position="279"/>
    </location>
</feature>
<evidence type="ECO:0000256" key="2">
    <source>
        <dbReference type="ARBA" id="ARBA00022692"/>
    </source>
</evidence>
<feature type="domain" description="Rhodopsin" evidence="8">
    <location>
        <begin position="40"/>
        <end position="285"/>
    </location>
</feature>
<dbReference type="AlphaFoldDB" id="A0A6A5YTS8"/>
<keyword evidence="2 7" id="KW-0812">Transmembrane</keyword>
<evidence type="ECO:0000256" key="6">
    <source>
        <dbReference type="SAM" id="MobiDB-lite"/>
    </source>
</evidence>
<reference evidence="9" key="1">
    <citation type="journal article" date="2020" name="Stud. Mycol.">
        <title>101 Dothideomycetes genomes: a test case for predicting lifestyles and emergence of pathogens.</title>
        <authorList>
            <person name="Haridas S."/>
            <person name="Albert R."/>
            <person name="Binder M."/>
            <person name="Bloem J."/>
            <person name="Labutti K."/>
            <person name="Salamov A."/>
            <person name="Andreopoulos B."/>
            <person name="Baker S."/>
            <person name="Barry K."/>
            <person name="Bills G."/>
            <person name="Bluhm B."/>
            <person name="Cannon C."/>
            <person name="Castanera R."/>
            <person name="Culley D."/>
            <person name="Daum C."/>
            <person name="Ezra D."/>
            <person name="Gonzalez J."/>
            <person name="Henrissat B."/>
            <person name="Kuo A."/>
            <person name="Liang C."/>
            <person name="Lipzen A."/>
            <person name="Lutzoni F."/>
            <person name="Magnuson J."/>
            <person name="Mondo S."/>
            <person name="Nolan M."/>
            <person name="Ohm R."/>
            <person name="Pangilinan J."/>
            <person name="Park H.-J."/>
            <person name="Ramirez L."/>
            <person name="Alfaro M."/>
            <person name="Sun H."/>
            <person name="Tritt A."/>
            <person name="Yoshinaga Y."/>
            <person name="Zwiers L.-H."/>
            <person name="Turgeon B."/>
            <person name="Goodwin S."/>
            <person name="Spatafora J."/>
            <person name="Crous P."/>
            <person name="Grigoriev I."/>
        </authorList>
    </citation>
    <scope>NUCLEOTIDE SEQUENCE</scope>
    <source>
        <strain evidence="9">CBS 627.86</strain>
    </source>
</reference>
<protein>
    <recommendedName>
        <fullName evidence="8">Rhodopsin domain-containing protein</fullName>
    </recommendedName>
</protein>
<evidence type="ECO:0000256" key="1">
    <source>
        <dbReference type="ARBA" id="ARBA00004141"/>
    </source>
</evidence>
<accession>A0A6A5YTS8</accession>
<evidence type="ECO:0000256" key="3">
    <source>
        <dbReference type="ARBA" id="ARBA00022989"/>
    </source>
</evidence>
<gene>
    <name evidence="9" type="ORF">BDV96DRAFT_690917</name>
</gene>
<evidence type="ECO:0000313" key="10">
    <source>
        <dbReference type="Proteomes" id="UP000799770"/>
    </source>
</evidence>
<feature type="region of interest" description="Disordered" evidence="6">
    <location>
        <begin position="363"/>
        <end position="384"/>
    </location>
</feature>
<keyword evidence="3 7" id="KW-1133">Transmembrane helix</keyword>
<comment type="subcellular location">
    <subcellularLocation>
        <location evidence="1">Membrane</location>
        <topology evidence="1">Multi-pass membrane protein</topology>
    </subcellularLocation>
</comment>
<dbReference type="Pfam" id="PF20684">
    <property type="entry name" value="Fung_rhodopsin"/>
    <property type="match status" value="1"/>
</dbReference>
<feature type="transmembrane region" description="Helical" evidence="7">
    <location>
        <begin position="187"/>
        <end position="210"/>
    </location>
</feature>
<feature type="transmembrane region" description="Helical" evidence="7">
    <location>
        <begin position="137"/>
        <end position="159"/>
    </location>
</feature>
<evidence type="ECO:0000259" key="8">
    <source>
        <dbReference type="Pfam" id="PF20684"/>
    </source>
</evidence>
<organism evidence="9 10">
    <name type="scientific">Lophiotrema nucula</name>
    <dbReference type="NCBI Taxonomy" id="690887"/>
    <lineage>
        <taxon>Eukaryota</taxon>
        <taxon>Fungi</taxon>
        <taxon>Dikarya</taxon>
        <taxon>Ascomycota</taxon>
        <taxon>Pezizomycotina</taxon>
        <taxon>Dothideomycetes</taxon>
        <taxon>Pleosporomycetidae</taxon>
        <taxon>Pleosporales</taxon>
        <taxon>Lophiotremataceae</taxon>
        <taxon>Lophiotrema</taxon>
    </lineage>
</organism>
<evidence type="ECO:0000256" key="5">
    <source>
        <dbReference type="ARBA" id="ARBA00038359"/>
    </source>
</evidence>
<feature type="transmembrane region" description="Helical" evidence="7">
    <location>
        <begin position="222"/>
        <end position="241"/>
    </location>
</feature>
<keyword evidence="4 7" id="KW-0472">Membrane</keyword>
<dbReference type="GO" id="GO:0016020">
    <property type="term" value="C:membrane"/>
    <property type="evidence" value="ECO:0007669"/>
    <property type="project" value="UniProtKB-SubCell"/>
</dbReference>
<proteinExistence type="inferred from homology"/>
<dbReference type="InterPro" id="IPR052337">
    <property type="entry name" value="SAT4-like"/>
</dbReference>